<comment type="caution">
    <text evidence="1">The sequence shown here is derived from an EMBL/GenBank/DDBJ whole genome shotgun (WGS) entry which is preliminary data.</text>
</comment>
<gene>
    <name evidence="1" type="ORF">RJJ37_05890</name>
</gene>
<proteinExistence type="predicted"/>
<organism evidence="1 2">
    <name type="scientific">Rhizobium redzepovicii</name>
    <dbReference type="NCBI Taxonomy" id="2867518"/>
    <lineage>
        <taxon>Bacteria</taxon>
        <taxon>Pseudomonadati</taxon>
        <taxon>Pseudomonadota</taxon>
        <taxon>Alphaproteobacteria</taxon>
        <taxon>Hyphomicrobiales</taxon>
        <taxon>Rhizobiaceae</taxon>
        <taxon>Rhizobium/Agrobacterium group</taxon>
        <taxon>Rhizobium</taxon>
    </lineage>
</organism>
<dbReference type="EMBL" id="JAVLSH010000002">
    <property type="protein sequence ID" value="MDR9759164.1"/>
    <property type="molecule type" value="Genomic_DNA"/>
</dbReference>
<evidence type="ECO:0000313" key="1">
    <source>
        <dbReference type="EMBL" id="MDR9759164.1"/>
    </source>
</evidence>
<dbReference type="PROSITE" id="PS51257">
    <property type="entry name" value="PROKAR_LIPOPROTEIN"/>
    <property type="match status" value="1"/>
</dbReference>
<dbReference type="RefSeq" id="WP_310807060.1">
    <property type="nucleotide sequence ID" value="NZ_JAVLSH010000002.1"/>
</dbReference>
<sequence length="183" mass="19146">MRFMTIRSIGLAIGLAGCSQVAEKAENAANRSYISYALGKHYTEIANLGQSPMARLSGSDATYGPMIGVTPLKNGMTIYRHMTPAAKTETGTNFAGLVGSSTVSQSNRLSYFLVGADGIVKDWSTGSVQGSASDCVQYIGGVINRCNDTRQLQASLALYDVGVATRAGQPISSWGEPAAPAVN</sequence>
<name>A0AAW8NZK7_9HYPH</name>
<dbReference type="Proteomes" id="UP001269402">
    <property type="component" value="Unassembled WGS sequence"/>
</dbReference>
<accession>A0AAW8NZK7</accession>
<protein>
    <recommendedName>
        <fullName evidence="3">Lipoprotein</fullName>
    </recommendedName>
</protein>
<dbReference type="AlphaFoldDB" id="A0AAW8NZK7"/>
<evidence type="ECO:0008006" key="3">
    <source>
        <dbReference type="Google" id="ProtNLM"/>
    </source>
</evidence>
<reference evidence="2" key="1">
    <citation type="submission" date="2023-07" db="EMBL/GenBank/DDBJ databases">
        <title>Genomic characterization of faba bean (Vicia faba) microsymbionts in Mexican soils.</title>
        <authorList>
            <person name="Rivera Orduna F.N."/>
            <person name="Guevara-Luna J."/>
            <person name="Yan J."/>
            <person name="Arroyo-Herrera I."/>
            <person name="Li Y."/>
            <person name="Vasquez-Murrieta M.S."/>
            <person name="Wang E.T."/>
        </authorList>
    </citation>
    <scope>NUCLEOTIDE SEQUENCE [LARGE SCALE GENOMIC DNA]</scope>
    <source>
        <strain evidence="2">CH6</strain>
    </source>
</reference>
<evidence type="ECO:0000313" key="2">
    <source>
        <dbReference type="Proteomes" id="UP001269402"/>
    </source>
</evidence>
<keyword evidence="2" id="KW-1185">Reference proteome</keyword>